<sequence>MISNLLNQANRFFRYSEANSPQYYAFNFNKIALGISILMYGFSLVYLLTLLGKDIPGHISEPATNNFLINRSMSGWKCDIF</sequence>
<proteinExistence type="predicted"/>
<dbReference type="AlphaFoldDB" id="A0AAU8JIX7"/>
<keyword evidence="1" id="KW-1133">Transmembrane helix</keyword>
<organism evidence="2">
    <name type="scientific">Planktothricoides raciborskii GIHE-MW2</name>
    <dbReference type="NCBI Taxonomy" id="2792601"/>
    <lineage>
        <taxon>Bacteria</taxon>
        <taxon>Bacillati</taxon>
        <taxon>Cyanobacteriota</taxon>
        <taxon>Cyanophyceae</taxon>
        <taxon>Oscillatoriophycideae</taxon>
        <taxon>Oscillatoriales</taxon>
        <taxon>Oscillatoriaceae</taxon>
        <taxon>Planktothricoides</taxon>
    </lineage>
</organism>
<protein>
    <submittedName>
        <fullName evidence="2">Uncharacterized protein</fullName>
    </submittedName>
</protein>
<dbReference type="RefSeq" id="WP_054469370.1">
    <property type="nucleotide sequence ID" value="NZ_CP159837.1"/>
</dbReference>
<evidence type="ECO:0000256" key="1">
    <source>
        <dbReference type="SAM" id="Phobius"/>
    </source>
</evidence>
<feature type="transmembrane region" description="Helical" evidence="1">
    <location>
        <begin position="31"/>
        <end position="51"/>
    </location>
</feature>
<reference evidence="2" key="1">
    <citation type="submission" date="2024-07" db="EMBL/GenBank/DDBJ databases">
        <authorList>
            <person name="Kim Y.J."/>
            <person name="Jeong J.Y."/>
        </authorList>
    </citation>
    <scope>NUCLEOTIDE SEQUENCE</scope>
    <source>
        <strain evidence="2">GIHE-MW2</strain>
    </source>
</reference>
<accession>A0AAU8JIX7</accession>
<keyword evidence="1" id="KW-0812">Transmembrane</keyword>
<keyword evidence="1" id="KW-0472">Membrane</keyword>
<dbReference type="EMBL" id="CP159837">
    <property type="protein sequence ID" value="XCM39196.1"/>
    <property type="molecule type" value="Genomic_DNA"/>
</dbReference>
<evidence type="ECO:0000313" key="2">
    <source>
        <dbReference type="EMBL" id="XCM39196.1"/>
    </source>
</evidence>
<name>A0AAU8JIX7_9CYAN</name>
<gene>
    <name evidence="2" type="ORF">ABWT76_002100</name>
</gene>